<evidence type="ECO:0000313" key="3">
    <source>
        <dbReference type="EMBL" id="GCB65204.1"/>
    </source>
</evidence>
<proteinExistence type="predicted"/>
<evidence type="ECO:0000313" key="4">
    <source>
        <dbReference type="Proteomes" id="UP000288216"/>
    </source>
</evidence>
<accession>A0A401NWF6</accession>
<feature type="chain" id="PRO_5019268232" evidence="2">
    <location>
        <begin position="22"/>
        <end position="207"/>
    </location>
</feature>
<name>A0A401NWF6_SCYTO</name>
<dbReference type="EMBL" id="BFAA01008144">
    <property type="protein sequence ID" value="GCB65204.1"/>
    <property type="molecule type" value="Genomic_DNA"/>
</dbReference>
<dbReference type="AlphaFoldDB" id="A0A401NWF6"/>
<feature type="signal peptide" evidence="2">
    <location>
        <begin position="1"/>
        <end position="21"/>
    </location>
</feature>
<evidence type="ECO:0000256" key="2">
    <source>
        <dbReference type="SAM" id="SignalP"/>
    </source>
</evidence>
<organism evidence="3 4">
    <name type="scientific">Scyliorhinus torazame</name>
    <name type="common">Cloudy catshark</name>
    <name type="synonym">Catulus torazame</name>
    <dbReference type="NCBI Taxonomy" id="75743"/>
    <lineage>
        <taxon>Eukaryota</taxon>
        <taxon>Metazoa</taxon>
        <taxon>Chordata</taxon>
        <taxon>Craniata</taxon>
        <taxon>Vertebrata</taxon>
        <taxon>Chondrichthyes</taxon>
        <taxon>Elasmobranchii</taxon>
        <taxon>Galeomorphii</taxon>
        <taxon>Galeoidea</taxon>
        <taxon>Carcharhiniformes</taxon>
        <taxon>Scyliorhinidae</taxon>
        <taxon>Scyliorhinus</taxon>
    </lineage>
</organism>
<dbReference type="Proteomes" id="UP000288216">
    <property type="component" value="Unassembled WGS sequence"/>
</dbReference>
<reference evidence="3 4" key="1">
    <citation type="journal article" date="2018" name="Nat. Ecol. Evol.">
        <title>Shark genomes provide insights into elasmobranch evolution and the origin of vertebrates.</title>
        <authorList>
            <person name="Hara Y"/>
            <person name="Yamaguchi K"/>
            <person name="Onimaru K"/>
            <person name="Kadota M"/>
            <person name="Koyanagi M"/>
            <person name="Keeley SD"/>
            <person name="Tatsumi K"/>
            <person name="Tanaka K"/>
            <person name="Motone F"/>
            <person name="Kageyama Y"/>
            <person name="Nozu R"/>
            <person name="Adachi N"/>
            <person name="Nishimura O"/>
            <person name="Nakagawa R"/>
            <person name="Tanegashima C"/>
            <person name="Kiyatake I"/>
            <person name="Matsumoto R"/>
            <person name="Murakumo K"/>
            <person name="Nishida K"/>
            <person name="Terakita A"/>
            <person name="Kuratani S"/>
            <person name="Sato K"/>
            <person name="Hyodo S Kuraku.S."/>
        </authorList>
    </citation>
    <scope>NUCLEOTIDE SEQUENCE [LARGE SCALE GENOMIC DNA]</scope>
</reference>
<gene>
    <name evidence="3" type="ORF">scyTo_0014865</name>
</gene>
<feature type="region of interest" description="Disordered" evidence="1">
    <location>
        <begin position="83"/>
        <end position="140"/>
    </location>
</feature>
<protein>
    <submittedName>
        <fullName evidence="3">Uncharacterized protein</fullName>
    </submittedName>
</protein>
<keyword evidence="4" id="KW-1185">Reference proteome</keyword>
<comment type="caution">
    <text evidence="3">The sequence shown here is derived from an EMBL/GenBank/DDBJ whole genome shotgun (WGS) entry which is preliminary data.</text>
</comment>
<sequence length="207" mass="23209">MDNGLGCKSVILVLACVAGDGLESSIGPVQDRMDKTEPDLDTHTNNLAEVKGDELHFGETPEQILGDFPAVQDPISDAQKVEEQGENVICLPSSQSRQEKNDPLLPRDEESARSVSEECGAKGKHDQEPDEQPPIEDRRPRELVQECLSIARNKTSPGDRPFLQTHSQDIHTGHLHQESIHWRTRVKETLEHLRQERTFALRAKGER</sequence>
<feature type="compositionally biased region" description="Basic and acidic residues" evidence="1">
    <location>
        <begin position="97"/>
        <end position="127"/>
    </location>
</feature>
<keyword evidence="2" id="KW-0732">Signal</keyword>
<dbReference type="OrthoDB" id="9909645at2759"/>
<evidence type="ECO:0000256" key="1">
    <source>
        <dbReference type="SAM" id="MobiDB-lite"/>
    </source>
</evidence>